<evidence type="ECO:0000256" key="4">
    <source>
        <dbReference type="ARBA" id="ARBA00016437"/>
    </source>
</evidence>
<feature type="domain" description="Nrap protein" evidence="15">
    <location>
        <begin position="623"/>
        <end position="826"/>
    </location>
</feature>
<feature type="domain" description="Nrap protein" evidence="14">
    <location>
        <begin position="446"/>
        <end position="609"/>
    </location>
</feature>
<feature type="domain" description="Nrap protein" evidence="16">
    <location>
        <begin position="828"/>
        <end position="969"/>
    </location>
</feature>
<comment type="subunit">
    <text evidence="9">Part of the small subunit (SSU) processome, composed of more than 70 proteins and the RNA chaperone small nucleolar RNA (snoRNA) U3.</text>
</comment>
<evidence type="ECO:0000313" key="19">
    <source>
        <dbReference type="RefSeq" id="XP_052742523.1"/>
    </source>
</evidence>
<evidence type="ECO:0000256" key="3">
    <source>
        <dbReference type="ARBA" id="ARBA00006674"/>
    </source>
</evidence>
<keyword evidence="6 10" id="KW-0694">RNA-binding</keyword>
<keyword evidence="18" id="KW-1185">Reference proteome</keyword>
<gene>
    <name evidence="19" type="primary">LOC112049293</name>
</gene>
<sequence>MVKRELKNSVSEEETALDVANENGKRPIQSSNKDGPKRMKTKSLYRQPTAAELNRLQETENLFNSNLFRLQVEEVLQEVKVKEKTVKRFQEWYNILKSHLISIPEDVKEYDLTEKAFEKHLKVKLPVTNEIRKSKVIFRFHKFTDVEIVGSYMLGCSIDSKLVIDLQITVPAETYTKNDSVNYKYHLKRAAYLAYIASHLRKLESIEEIKYTYLHNCSTKPLIHVKPNGKLGNHLSVHINLVCDSDTYKLHRFSPTRNNLRESWLLSVEQQEGADVGPPTPHYNSSVLTDLTAAENQTFLNETLVNKENLKQAIILLKIWVRQRKLQVSGHVMSMLIAYLVQMKRINNIMSSYQIVRNVWIYLKSSEWDTKGISLHKGQDTPSMEEFHTHFPIVFLDRSGYYNVCWQMCKGTYFALRRESGLAVDMLDNGKINSFIPLFMTPVSILMQFDHILKFKNFPKLKQAILDRAPKSSKVNYGLDQLALVTDTLYDLLSKGLGERAHLILQIVEEEFSWPVTKTVNNAKKNGYVENLSFGFILDAVNAISVVDRGPPANLPDAELFRAFWGDKSELRRFQDGAITEACVWDARALAERRAVPRQLVNYLLALKYDIPSTELYHICSQLDELTARKSAGGQQMEESALAVLQAFDELRRDLRALSQLPLDISAVYGISPVFSYCEPFPALGINLDRNPRRRANASLIKELHNAKLPEYTPVNKAIVELSHSGKWPGELDAFRCLKAAFHLQIAERLSSQHALPAHAYPAHVDVLRNGLVFRLQVAHPKEITLVRREVERGVVRHKESEESAALQCDTVLMPRLRGALHGLHQKHPAFGPAVCLFVRWLSCQLLGDHWPRSVSELLVGAVFTLPAPLQPPAQPAAALYRALKLLATTDWSTHMLAIDFNDDMSREDITELERKFAGRENQTPYLFIATAYDGPQPSVWSRRSPTKQVVLRTQLVARGTLDYLEKALLVDMVDSILPAFVPSLSGYDVLIYLQKRLVPHCTERLDAAQSSLAEEAVVDDVIPVVEFHPVDRYLDELRSAYGEFALFFHDRYGGDVIAVLWKPDVKEIKEFQTLNANALEQVSVGGETKYRVNKEAIVEDFQILGDGLVKEVIINK</sequence>
<feature type="domain" description="Nrap protein" evidence="17">
    <location>
        <begin position="985"/>
        <end position="1113"/>
    </location>
</feature>
<dbReference type="Pfam" id="PF17403">
    <property type="entry name" value="Nrap_D2"/>
    <property type="match status" value="1"/>
</dbReference>
<dbReference type="Proteomes" id="UP001652582">
    <property type="component" value="Chromosome 17"/>
</dbReference>
<evidence type="ECO:0000259" key="17">
    <source>
        <dbReference type="Pfam" id="PF17407"/>
    </source>
</evidence>
<evidence type="ECO:0000256" key="8">
    <source>
        <dbReference type="ARBA" id="ARBA00035000"/>
    </source>
</evidence>
<evidence type="ECO:0000256" key="11">
    <source>
        <dbReference type="SAM" id="MobiDB-lite"/>
    </source>
</evidence>
<evidence type="ECO:0000259" key="13">
    <source>
        <dbReference type="Pfam" id="PF17403"/>
    </source>
</evidence>
<evidence type="ECO:0000259" key="15">
    <source>
        <dbReference type="Pfam" id="PF17405"/>
    </source>
</evidence>
<dbReference type="InterPro" id="IPR035082">
    <property type="entry name" value="Nrap_D1"/>
</dbReference>
<dbReference type="PANTHER" id="PTHR17972:SF0">
    <property type="entry name" value="NUCLEOLAR PROTEIN 6"/>
    <property type="match status" value="1"/>
</dbReference>
<dbReference type="InterPro" id="IPR005554">
    <property type="entry name" value="NOL6/Upt22"/>
</dbReference>
<keyword evidence="5" id="KW-0158">Chromosome</keyword>
<accession>A0ABM3LU22</accession>
<feature type="domain" description="Nrap protein" evidence="12">
    <location>
        <begin position="164"/>
        <end position="304"/>
    </location>
</feature>
<dbReference type="InterPro" id="IPR035368">
    <property type="entry name" value="Nrap_D3"/>
</dbReference>
<dbReference type="InterPro" id="IPR035367">
    <property type="entry name" value="Nrap_D2"/>
</dbReference>
<keyword evidence="7 10" id="KW-0539">Nucleus</keyword>
<protein>
    <recommendedName>
        <fullName evidence="4 10">Nucleolar protein 6</fullName>
    </recommendedName>
</protein>
<dbReference type="PANTHER" id="PTHR17972">
    <property type="entry name" value="NUCLEOLAR RNA-ASSOCIATED PROTEIN"/>
    <property type="match status" value="1"/>
</dbReference>
<evidence type="ECO:0000256" key="7">
    <source>
        <dbReference type="ARBA" id="ARBA00023242"/>
    </source>
</evidence>
<dbReference type="GeneID" id="112049293"/>
<feature type="region of interest" description="Disordered" evidence="11">
    <location>
        <begin position="1"/>
        <end position="43"/>
    </location>
</feature>
<evidence type="ECO:0000256" key="1">
    <source>
        <dbReference type="ARBA" id="ARBA00004286"/>
    </source>
</evidence>
<dbReference type="InterPro" id="IPR035369">
    <property type="entry name" value="Nrap_D4"/>
</dbReference>
<evidence type="ECO:0000259" key="16">
    <source>
        <dbReference type="Pfam" id="PF17406"/>
    </source>
</evidence>
<evidence type="ECO:0000313" key="18">
    <source>
        <dbReference type="Proteomes" id="UP001652582"/>
    </source>
</evidence>
<evidence type="ECO:0000256" key="6">
    <source>
        <dbReference type="ARBA" id="ARBA00022884"/>
    </source>
</evidence>
<proteinExistence type="inferred from homology"/>
<dbReference type="InterPro" id="IPR035370">
    <property type="entry name" value="Nrap_D5"/>
</dbReference>
<feature type="domain" description="Nrap protein" evidence="13">
    <location>
        <begin position="310"/>
        <end position="441"/>
    </location>
</feature>
<name>A0ABM3LU22_BICAN</name>
<reference evidence="19" key="1">
    <citation type="submission" date="2025-08" db="UniProtKB">
        <authorList>
            <consortium name="RefSeq"/>
        </authorList>
    </citation>
    <scope>IDENTIFICATION</scope>
</reference>
<evidence type="ECO:0000259" key="14">
    <source>
        <dbReference type="Pfam" id="PF17404"/>
    </source>
</evidence>
<dbReference type="Pfam" id="PF03813">
    <property type="entry name" value="Nrap"/>
    <property type="match status" value="1"/>
</dbReference>
<dbReference type="Pfam" id="PF17407">
    <property type="entry name" value="Nrap_D6"/>
    <property type="match status" value="1"/>
</dbReference>
<dbReference type="Gene3D" id="1.10.1410.10">
    <property type="match status" value="2"/>
</dbReference>
<evidence type="ECO:0000256" key="10">
    <source>
        <dbReference type="RuleBase" id="RU364032"/>
    </source>
</evidence>
<comment type="similarity">
    <text evidence="3 10">Belongs to the NRAP family.</text>
</comment>
<evidence type="ECO:0000256" key="5">
    <source>
        <dbReference type="ARBA" id="ARBA00022454"/>
    </source>
</evidence>
<comment type="subcellular location">
    <subcellularLocation>
        <location evidence="1">Chromosome</location>
    </subcellularLocation>
    <subcellularLocation>
        <location evidence="2 10">Nucleus</location>
        <location evidence="2 10">Nucleolus</location>
    </subcellularLocation>
</comment>
<comment type="function">
    <text evidence="8">Part of the small subunit (SSU) processome, first precursor of the small eukaryotic ribosomal subunit. During the assembly of the SSU processome in the nucleolus, many ribosome biogenesis factors, an RNA chaperone and ribosomal proteins associate with the nascent pre-rRNA and work in concert to generate RNA folding, modifications, rearrangements and cleavage as well as targeted degradation of pre-ribosomal RNA by the RNA exosome.</text>
</comment>
<dbReference type="Pfam" id="PF17406">
    <property type="entry name" value="Nrap_D5"/>
    <property type="match status" value="1"/>
</dbReference>
<dbReference type="Gene3D" id="3.30.70.3030">
    <property type="match status" value="1"/>
</dbReference>
<dbReference type="InterPro" id="IPR035371">
    <property type="entry name" value="Nrap_D6"/>
</dbReference>
<evidence type="ECO:0000259" key="12">
    <source>
        <dbReference type="Pfam" id="PF03813"/>
    </source>
</evidence>
<evidence type="ECO:0000256" key="2">
    <source>
        <dbReference type="ARBA" id="ARBA00004604"/>
    </source>
</evidence>
<organism evidence="18 19">
    <name type="scientific">Bicyclus anynana</name>
    <name type="common">Squinting bush brown butterfly</name>
    <dbReference type="NCBI Taxonomy" id="110368"/>
    <lineage>
        <taxon>Eukaryota</taxon>
        <taxon>Metazoa</taxon>
        <taxon>Ecdysozoa</taxon>
        <taxon>Arthropoda</taxon>
        <taxon>Hexapoda</taxon>
        <taxon>Insecta</taxon>
        <taxon>Pterygota</taxon>
        <taxon>Neoptera</taxon>
        <taxon>Endopterygota</taxon>
        <taxon>Lepidoptera</taxon>
        <taxon>Glossata</taxon>
        <taxon>Ditrysia</taxon>
        <taxon>Papilionoidea</taxon>
        <taxon>Nymphalidae</taxon>
        <taxon>Satyrinae</taxon>
        <taxon>Satyrini</taxon>
        <taxon>Mycalesina</taxon>
        <taxon>Bicyclus</taxon>
    </lineage>
</organism>
<evidence type="ECO:0000256" key="9">
    <source>
        <dbReference type="ARBA" id="ARBA00035020"/>
    </source>
</evidence>
<dbReference type="RefSeq" id="XP_052742523.1">
    <property type="nucleotide sequence ID" value="XM_052886563.1"/>
</dbReference>
<dbReference type="Pfam" id="PF17405">
    <property type="entry name" value="Nrap_D4"/>
    <property type="match status" value="1"/>
</dbReference>
<dbReference type="Pfam" id="PF17404">
    <property type="entry name" value="Nrap_D3"/>
    <property type="match status" value="1"/>
</dbReference>